<dbReference type="AlphaFoldDB" id="A0A9W8WPT3"/>
<gene>
    <name evidence="1" type="ORF">N0V87_010428</name>
</gene>
<dbReference type="InterPro" id="IPR038071">
    <property type="entry name" value="UROD/MetE-like_sf"/>
</dbReference>
<keyword evidence="2" id="KW-1185">Reference proteome</keyword>
<organism evidence="1 2">
    <name type="scientific">Didymella glomerata</name>
    <dbReference type="NCBI Taxonomy" id="749621"/>
    <lineage>
        <taxon>Eukaryota</taxon>
        <taxon>Fungi</taxon>
        <taxon>Dikarya</taxon>
        <taxon>Ascomycota</taxon>
        <taxon>Pezizomycotina</taxon>
        <taxon>Dothideomycetes</taxon>
        <taxon>Pleosporomycetidae</taxon>
        <taxon>Pleosporales</taxon>
        <taxon>Pleosporineae</taxon>
        <taxon>Didymellaceae</taxon>
        <taxon>Didymella</taxon>
    </lineage>
</organism>
<reference evidence="1" key="1">
    <citation type="submission" date="2022-10" db="EMBL/GenBank/DDBJ databases">
        <title>Tapping the CABI collections for fungal endophytes: first genome assemblies for Collariella, Neodidymelliopsis, Ascochyta clinopodiicola, Didymella pomorum, Didymosphaeria variabile, Neocosmospora piperis and Neocucurbitaria cava.</title>
        <authorList>
            <person name="Hill R."/>
        </authorList>
    </citation>
    <scope>NUCLEOTIDE SEQUENCE</scope>
    <source>
        <strain evidence="1">IMI 360193</strain>
    </source>
</reference>
<dbReference type="Gene3D" id="3.20.20.210">
    <property type="match status" value="2"/>
</dbReference>
<dbReference type="PANTHER" id="PTHR43844:SF2">
    <property type="entry name" value="SYNTHASE, VITAMIN-B12 INDEPENDENT, PUTATIVE (AFU_ORTHOLOGUE AFUA_3G12060)-RELATED"/>
    <property type="match status" value="1"/>
</dbReference>
<evidence type="ECO:0000313" key="2">
    <source>
        <dbReference type="Proteomes" id="UP001140562"/>
    </source>
</evidence>
<name>A0A9W8WPT3_9PLEO</name>
<evidence type="ECO:0008006" key="3">
    <source>
        <dbReference type="Google" id="ProtNLM"/>
    </source>
</evidence>
<dbReference type="OrthoDB" id="7772923at2759"/>
<protein>
    <recommendedName>
        <fullName evidence="3">Cobalamin-independent methionine synthase MetE C-terminal/archaeal domain-containing protein</fullName>
    </recommendedName>
</protein>
<dbReference type="SUPFAM" id="SSF51726">
    <property type="entry name" value="UROD/MetE-like"/>
    <property type="match status" value="1"/>
</dbReference>
<evidence type="ECO:0000313" key="1">
    <source>
        <dbReference type="EMBL" id="KAJ4329953.1"/>
    </source>
</evidence>
<dbReference type="EMBL" id="JAPEUV010000243">
    <property type="protein sequence ID" value="KAJ4329953.1"/>
    <property type="molecule type" value="Genomic_DNA"/>
</dbReference>
<proteinExistence type="predicted"/>
<comment type="caution">
    <text evidence="1">The sequence shown here is derived from an EMBL/GenBank/DDBJ whole genome shotgun (WGS) entry which is preliminary data.</text>
</comment>
<dbReference type="Proteomes" id="UP001140562">
    <property type="component" value="Unassembled WGS sequence"/>
</dbReference>
<dbReference type="PANTHER" id="PTHR43844">
    <property type="entry name" value="METHIONINE SYNTHASE"/>
    <property type="match status" value="1"/>
</dbReference>
<accession>A0A9W8WPT3</accession>
<sequence>MAPKFRAEHIGSLIRPTSALASSLQGLDVKQRSERLDAAVLHILQTQVDMGITPLTNGEYPRVNFFSAFFDKLKGFEARFVSLTGGFRPEIPVIRGAAASGLFKGMPCPIATGKIEWTRFAFEEEWMQIRRAIASITEGNVERENELLGRVKLTIPSLIVHHIRLKRGTAWTVGSGYTSDVEFFADLTAAYRQELQALYHAGCSYVQIDDPDLTYFCDESFLSALREDGIDPDVLLSTYLQAHSNAIKDRPKGLVMGIHLCRGNFTDDLWLTKGGYENIARRLFTETGYDAFSLNTSCMSLPCSCAMNTAVSIILSSSTSRSSSSGCFVLTKPNTTVFPFGRNLSGSRLPALSVSYSRKQIAVSPQCGFASAEHKKAVGNEERMWEKLCLVRALAERIWSS</sequence>